<dbReference type="CDD" id="cd17546">
    <property type="entry name" value="REC_hyHK_CKI1_RcsC-like"/>
    <property type="match status" value="1"/>
</dbReference>
<evidence type="ECO:0000256" key="2">
    <source>
        <dbReference type="PROSITE-ProRule" id="PRU00169"/>
    </source>
</evidence>
<sequence>MPNSNYPEGPSGPGVPTVTTDELRARELYKYFRPPANDGESPDPTLTAHAQLVAWRLGAERSMITLIDEHIQYFVAESTKTLYLDNTNKHDHPDDAIWAGCVRVSKAGRLCEHTIAASPPQSGGPACFEVLDLGKDDRFNNLDFVTGAPHFKNYAGVPLRTRKGINIGSIFVIDSRIRPALDTAERHFLGVVADNVVRHLEMLKDRQDCERGLNMSACISAYIDPLHRSTRPSTRNGVRRKHAFLAPSQVGATDVDHDEDERGRLGTYRRAADLLLKGLDYDESGGGVMFLDTLPVGRKSKYGVEETTATSSSQEESDEDAPAPTNPPTPSDRKRDWIQDAGPAKEVLEINATEILAQATQPDKISRPEGCAAEQVEALPPDYLSKLIKRFPDGKLFTFNFNGHAMTSSSDETSKVFSPPRSSKSHTKDVKRHETAELRRCFPSARQIIFLPIWDSSTSRWAICIAYHRSKFRHLSYKSDFVYCATFGNAIIAELTKLTCLQADQQKSDFIASISHELRSPLHGVLASCEFLEDTELSQFQQSMIDTATSCSRTLLDTINMVLDYSNINRFEKMKDSRKARRDLSADSRSKVLQTSLSTQRTVDVAALLEEVIDGVIAGHAFEDRLKNRGSISSISPQTMRVERDVPVEGNNVKLILDIAVQNYTYFSEPGALRRIVMNIVENAIKFTKDGFVHVTLQSNNPKDSSALGSITLTVGDSGQGISPAYLRNTVFTPFSQESDLTGGSGLGLSLVKSIVRNMGGRISIESAVGEGTSVTVRLPMIREPSTVQSRDSKVDSEHFDNAAERNRSTRISAVRDQVFGKTAAFNWHQSSNDLPWGQRKALRLLQASLMSYLSRWFGLSVCPWQKGHTYDIVISTFDGLEAFKQSAPESFTTGCQHVVVCTTAMPSPVQVETFNSGNIWVLGCPFGPARLSQVLKNCLGNLVSDKGSLSEALHESDTGGLPSNHLDSPSVEEVSTVFPSSLLREAQEQQNADQGVLIDDVDVEKVSMHVTSEPIDLNPPPNYENFLPPGSLSLEASQSVRETTHVDPGYDPSKGSPLTILSHGPAVTVTLSGSLSTQTPAQEWTKTPAAGSEPENISPRMLLVEDNVINLRLLQVYTKKLGYKHVHSAENGLIAAQTYERLLNATPSMPPNIILMDLSMPVMNGFEATRQIRKSENEYAKQIRHTAAAPRSFIVALTGLSSLKDQKEAFAAGVDRYIMKPVNFKKLSLLLEMWQSGSSHDQDR</sequence>
<dbReference type="Gene3D" id="1.10.287.130">
    <property type="match status" value="1"/>
</dbReference>
<dbReference type="InterPro" id="IPR036097">
    <property type="entry name" value="HisK_dim/P_sf"/>
</dbReference>
<dbReference type="InterPro" id="IPR036890">
    <property type="entry name" value="HATPase_C_sf"/>
</dbReference>
<dbReference type="InterPro" id="IPR004358">
    <property type="entry name" value="Sig_transdc_His_kin-like_C"/>
</dbReference>
<dbReference type="InterPro" id="IPR001789">
    <property type="entry name" value="Sig_transdc_resp-reg_receiver"/>
</dbReference>
<dbReference type="PANTHER" id="PTHR43719">
    <property type="entry name" value="TWO-COMPONENT HISTIDINE KINASE"/>
    <property type="match status" value="1"/>
</dbReference>
<dbReference type="PANTHER" id="PTHR43719:SF28">
    <property type="entry name" value="PEROXIDE STRESS-ACTIVATED HISTIDINE KINASE MAK1-RELATED"/>
    <property type="match status" value="1"/>
</dbReference>
<dbReference type="InterPro" id="IPR029016">
    <property type="entry name" value="GAF-like_dom_sf"/>
</dbReference>
<accession>A0A9P6GNI9</accession>
<dbReference type="SMART" id="SM00388">
    <property type="entry name" value="HisKA"/>
    <property type="match status" value="1"/>
</dbReference>
<dbReference type="Gene3D" id="3.30.565.10">
    <property type="entry name" value="Histidine kinase-like ATPase, C-terminal domain"/>
    <property type="match status" value="1"/>
</dbReference>
<dbReference type="SUPFAM" id="SSF47384">
    <property type="entry name" value="Homodimeric domain of signal transducing histidine kinase"/>
    <property type="match status" value="1"/>
</dbReference>
<dbReference type="PRINTS" id="PR00344">
    <property type="entry name" value="BCTRLSENSOR"/>
</dbReference>
<feature type="domain" description="Histidine kinase" evidence="4">
    <location>
        <begin position="513"/>
        <end position="783"/>
    </location>
</feature>
<dbReference type="Pfam" id="PF00512">
    <property type="entry name" value="HisKA"/>
    <property type="match status" value="1"/>
</dbReference>
<dbReference type="Pfam" id="PF02518">
    <property type="entry name" value="HATPase_c"/>
    <property type="match status" value="1"/>
</dbReference>
<feature type="compositionally biased region" description="Low complexity" evidence="3">
    <location>
        <begin position="305"/>
        <end position="314"/>
    </location>
</feature>
<evidence type="ECO:0000256" key="3">
    <source>
        <dbReference type="SAM" id="MobiDB-lite"/>
    </source>
</evidence>
<keyword evidence="7" id="KW-1185">Reference proteome</keyword>
<dbReference type="OrthoDB" id="303614at2759"/>
<dbReference type="AlphaFoldDB" id="A0A9P6GNI9"/>
<dbReference type="InterPro" id="IPR011006">
    <property type="entry name" value="CheY-like_superfamily"/>
</dbReference>
<dbReference type="Pfam" id="PF00072">
    <property type="entry name" value="Response_reg"/>
    <property type="match status" value="1"/>
</dbReference>
<evidence type="ECO:0000313" key="6">
    <source>
        <dbReference type="EMBL" id="KAF9738689.1"/>
    </source>
</evidence>
<dbReference type="CDD" id="cd00082">
    <property type="entry name" value="HisKA"/>
    <property type="match status" value="1"/>
</dbReference>
<dbReference type="InterPro" id="IPR003594">
    <property type="entry name" value="HATPase_dom"/>
</dbReference>
<dbReference type="SUPFAM" id="SSF52172">
    <property type="entry name" value="CheY-like"/>
    <property type="match status" value="1"/>
</dbReference>
<dbReference type="EMBL" id="WJXW01000003">
    <property type="protein sequence ID" value="KAF9738689.1"/>
    <property type="molecule type" value="Genomic_DNA"/>
</dbReference>
<dbReference type="PROSITE" id="PS50109">
    <property type="entry name" value="HIS_KIN"/>
    <property type="match status" value="1"/>
</dbReference>
<organism evidence="6 7">
    <name type="scientific">Paraphaeosphaeria minitans</name>
    <dbReference type="NCBI Taxonomy" id="565426"/>
    <lineage>
        <taxon>Eukaryota</taxon>
        <taxon>Fungi</taxon>
        <taxon>Dikarya</taxon>
        <taxon>Ascomycota</taxon>
        <taxon>Pezizomycotina</taxon>
        <taxon>Dothideomycetes</taxon>
        <taxon>Pleosporomycetidae</taxon>
        <taxon>Pleosporales</taxon>
        <taxon>Massarineae</taxon>
        <taxon>Didymosphaeriaceae</taxon>
        <taxon>Paraphaeosphaeria</taxon>
    </lineage>
</organism>
<keyword evidence="1 2" id="KW-0597">Phosphoprotein</keyword>
<protein>
    <submittedName>
        <fullName evidence="6">Hsp90-like protein</fullName>
    </submittedName>
</protein>
<dbReference type="Gene3D" id="3.30.450.40">
    <property type="match status" value="1"/>
</dbReference>
<dbReference type="PROSITE" id="PS50110">
    <property type="entry name" value="RESPONSE_REGULATORY"/>
    <property type="match status" value="1"/>
</dbReference>
<comment type="caution">
    <text evidence="6">The sequence shown here is derived from an EMBL/GenBank/DDBJ whole genome shotgun (WGS) entry which is preliminary data.</text>
</comment>
<dbReference type="SUPFAM" id="SSF55781">
    <property type="entry name" value="GAF domain-like"/>
    <property type="match status" value="1"/>
</dbReference>
<dbReference type="InterPro" id="IPR003661">
    <property type="entry name" value="HisK_dim/P_dom"/>
</dbReference>
<dbReference type="GO" id="GO:0000155">
    <property type="term" value="F:phosphorelay sensor kinase activity"/>
    <property type="evidence" value="ECO:0007669"/>
    <property type="project" value="InterPro"/>
</dbReference>
<dbReference type="SUPFAM" id="SSF55874">
    <property type="entry name" value="ATPase domain of HSP90 chaperone/DNA topoisomerase II/histidine kinase"/>
    <property type="match status" value="1"/>
</dbReference>
<reference evidence="6" key="1">
    <citation type="journal article" date="2020" name="Mol. Plant Microbe Interact.">
        <title>Genome Sequence of the Biocontrol Agent Coniothyrium minitans strain Conio (IMI 134523).</title>
        <authorList>
            <person name="Patel D."/>
            <person name="Shittu T.A."/>
            <person name="Baroncelli R."/>
            <person name="Muthumeenakshi S."/>
            <person name="Osborne T.H."/>
            <person name="Janganan T.K."/>
            <person name="Sreenivasaprasad S."/>
        </authorList>
    </citation>
    <scope>NUCLEOTIDE SEQUENCE</scope>
    <source>
        <strain evidence="6">Conio</strain>
    </source>
</reference>
<evidence type="ECO:0000256" key="1">
    <source>
        <dbReference type="ARBA" id="ARBA00022553"/>
    </source>
</evidence>
<gene>
    <name evidence="6" type="ORF">PMIN01_03972</name>
</gene>
<dbReference type="InterPro" id="IPR005467">
    <property type="entry name" value="His_kinase_dom"/>
</dbReference>
<name>A0A9P6GNI9_9PLEO</name>
<feature type="modified residue" description="4-aspartylphosphate" evidence="2">
    <location>
        <position position="1158"/>
    </location>
</feature>
<feature type="region of interest" description="Disordered" evidence="3">
    <location>
        <begin position="407"/>
        <end position="431"/>
    </location>
</feature>
<feature type="region of interest" description="Disordered" evidence="3">
    <location>
        <begin position="303"/>
        <end position="336"/>
    </location>
</feature>
<evidence type="ECO:0000313" key="7">
    <source>
        <dbReference type="Proteomes" id="UP000756921"/>
    </source>
</evidence>
<feature type="domain" description="Response regulatory" evidence="5">
    <location>
        <begin position="1101"/>
        <end position="1236"/>
    </location>
</feature>
<dbReference type="Proteomes" id="UP000756921">
    <property type="component" value="Unassembled WGS sequence"/>
</dbReference>
<dbReference type="InterPro" id="IPR050956">
    <property type="entry name" value="2C_system_His_kinase"/>
</dbReference>
<dbReference type="Gene3D" id="3.40.50.2300">
    <property type="match status" value="1"/>
</dbReference>
<dbReference type="SMART" id="SM00387">
    <property type="entry name" value="HATPase_c"/>
    <property type="match status" value="1"/>
</dbReference>
<evidence type="ECO:0000259" key="4">
    <source>
        <dbReference type="PROSITE" id="PS50109"/>
    </source>
</evidence>
<proteinExistence type="predicted"/>
<dbReference type="FunFam" id="1.10.287.130:FF:000023">
    <property type="entry name" value="Sensor histidine kinase/response regulator, putative"/>
    <property type="match status" value="1"/>
</dbReference>
<evidence type="ECO:0000259" key="5">
    <source>
        <dbReference type="PROSITE" id="PS50110"/>
    </source>
</evidence>
<dbReference type="SMART" id="SM00448">
    <property type="entry name" value="REC"/>
    <property type="match status" value="1"/>
</dbReference>